<organism evidence="2 3">
    <name type="scientific">Hibiscus sabdariffa</name>
    <name type="common">roselle</name>
    <dbReference type="NCBI Taxonomy" id="183260"/>
    <lineage>
        <taxon>Eukaryota</taxon>
        <taxon>Viridiplantae</taxon>
        <taxon>Streptophyta</taxon>
        <taxon>Embryophyta</taxon>
        <taxon>Tracheophyta</taxon>
        <taxon>Spermatophyta</taxon>
        <taxon>Magnoliopsida</taxon>
        <taxon>eudicotyledons</taxon>
        <taxon>Gunneridae</taxon>
        <taxon>Pentapetalae</taxon>
        <taxon>rosids</taxon>
        <taxon>malvids</taxon>
        <taxon>Malvales</taxon>
        <taxon>Malvaceae</taxon>
        <taxon>Malvoideae</taxon>
        <taxon>Hibiscus</taxon>
    </lineage>
</organism>
<dbReference type="Proteomes" id="UP001472677">
    <property type="component" value="Unassembled WGS sequence"/>
</dbReference>
<name>A0ABR2ANT5_9ROSI</name>
<gene>
    <name evidence="2" type="ORF">V6N12_033801</name>
</gene>
<dbReference type="PANTHER" id="PTHR33463:SF209">
    <property type="entry name" value="DISEASE RESISTANCE PROTEIN RPS2-LIKE"/>
    <property type="match status" value="1"/>
</dbReference>
<evidence type="ECO:0000313" key="3">
    <source>
        <dbReference type="Proteomes" id="UP001472677"/>
    </source>
</evidence>
<comment type="caution">
    <text evidence="2">The sequence shown here is derived from an EMBL/GenBank/DDBJ whole genome shotgun (WGS) entry which is preliminary data.</text>
</comment>
<reference evidence="2 3" key="1">
    <citation type="journal article" date="2024" name="G3 (Bethesda)">
        <title>Genome assembly of Hibiscus sabdariffa L. provides insights into metabolisms of medicinal natural products.</title>
        <authorList>
            <person name="Kim T."/>
        </authorList>
    </citation>
    <scope>NUCLEOTIDE SEQUENCE [LARGE SCALE GENOMIC DNA]</scope>
    <source>
        <strain evidence="2">TK-2024</strain>
        <tissue evidence="2">Old leaves</tissue>
    </source>
</reference>
<keyword evidence="3" id="KW-1185">Reference proteome</keyword>
<keyword evidence="1" id="KW-0611">Plant defense</keyword>
<protein>
    <submittedName>
        <fullName evidence="2">Uncharacterized protein</fullName>
    </submittedName>
</protein>
<evidence type="ECO:0000256" key="1">
    <source>
        <dbReference type="ARBA" id="ARBA00022821"/>
    </source>
</evidence>
<dbReference type="EMBL" id="JBBPBM010000487">
    <property type="protein sequence ID" value="KAK8494926.1"/>
    <property type="molecule type" value="Genomic_DNA"/>
</dbReference>
<proteinExistence type="predicted"/>
<dbReference type="PANTHER" id="PTHR33463">
    <property type="entry name" value="NB-ARC DOMAIN-CONTAINING PROTEIN-RELATED"/>
    <property type="match status" value="1"/>
</dbReference>
<accession>A0ABR2ANT5</accession>
<sequence>MEVLISIVGSVCGSLADPMTRQLSYLFKHESKFQNLRSKVQSLTSAGERVHQSVHQANRNGEEIFPDVERLLTVVNEKISDQAVTQLQEDQEKSKWWCFAGFCQDFRSQCHLNKKSDMEADAIVQLLIEKDQFDRVSYRPSIQAIGINRHVKGYEAFESRSSVFNGIMVALEDDIVKKFGVYRMGGVGETTLCQRGCSTSQGETDLQVVFVAVTQHQTC</sequence>
<dbReference type="InterPro" id="IPR050905">
    <property type="entry name" value="Plant_NBS-LRR"/>
</dbReference>
<evidence type="ECO:0000313" key="2">
    <source>
        <dbReference type="EMBL" id="KAK8494926.1"/>
    </source>
</evidence>